<evidence type="ECO:0000259" key="2">
    <source>
        <dbReference type="PROSITE" id="PS50943"/>
    </source>
</evidence>
<keyword evidence="1" id="KW-0238">DNA-binding</keyword>
<proteinExistence type="predicted"/>
<feature type="domain" description="HTH cro/C1-type" evidence="2">
    <location>
        <begin position="28"/>
        <end position="83"/>
    </location>
</feature>
<dbReference type="PANTHER" id="PTHR46797:SF1">
    <property type="entry name" value="METHYLPHOSPHONATE SYNTHASE"/>
    <property type="match status" value="1"/>
</dbReference>
<comment type="caution">
    <text evidence="3">The sequence shown here is derived from an EMBL/GenBank/DDBJ whole genome shotgun (WGS) entry which is preliminary data.</text>
</comment>
<dbReference type="SUPFAM" id="SSF47413">
    <property type="entry name" value="lambda repressor-like DNA-binding domains"/>
    <property type="match status" value="1"/>
</dbReference>
<evidence type="ECO:0000313" key="3">
    <source>
        <dbReference type="EMBL" id="KDA45353.1"/>
    </source>
</evidence>
<reference evidence="3 4" key="1">
    <citation type="submission" date="2014-04" db="EMBL/GenBank/DDBJ databases">
        <title>Draft Genome Sequence of Lactobacillus animalis 381-IL-28.</title>
        <authorList>
            <person name="Sturino J.M."/>
            <person name="Rajendran M."/>
            <person name="Altermann E."/>
        </authorList>
    </citation>
    <scope>NUCLEOTIDE SEQUENCE [LARGE SCALE GENOMIC DNA]</scope>
    <source>
        <strain evidence="3 4">381-IL-28</strain>
    </source>
</reference>
<evidence type="ECO:0000256" key="1">
    <source>
        <dbReference type="ARBA" id="ARBA00023125"/>
    </source>
</evidence>
<dbReference type="SMART" id="SM00530">
    <property type="entry name" value="HTH_XRE"/>
    <property type="match status" value="1"/>
</dbReference>
<protein>
    <submittedName>
        <fullName evidence="3">Transcriptional regulator, y4mF family</fullName>
    </submittedName>
</protein>
<accession>A0ABR4RMM4</accession>
<dbReference type="InterPro" id="IPR050807">
    <property type="entry name" value="TransReg_Diox_bact_type"/>
</dbReference>
<gene>
    <name evidence="3" type="ORF">Lani381_1531</name>
</gene>
<dbReference type="PROSITE" id="PS50943">
    <property type="entry name" value="HTH_CROC1"/>
    <property type="match status" value="1"/>
</dbReference>
<dbReference type="PANTHER" id="PTHR46797">
    <property type="entry name" value="HTH-TYPE TRANSCRIPTIONAL REGULATOR"/>
    <property type="match status" value="1"/>
</dbReference>
<dbReference type="Gene3D" id="1.10.260.40">
    <property type="entry name" value="lambda repressor-like DNA-binding domains"/>
    <property type="match status" value="1"/>
</dbReference>
<dbReference type="EMBL" id="JMHU01000021">
    <property type="protein sequence ID" value="KDA45353.1"/>
    <property type="molecule type" value="Genomic_DNA"/>
</dbReference>
<name>A0ABR4RMM4_9LACO</name>
<organism evidence="3 4">
    <name type="scientific">Ligilactobacillus animalis</name>
    <dbReference type="NCBI Taxonomy" id="1605"/>
    <lineage>
        <taxon>Bacteria</taxon>
        <taxon>Bacillati</taxon>
        <taxon>Bacillota</taxon>
        <taxon>Bacilli</taxon>
        <taxon>Lactobacillales</taxon>
        <taxon>Lactobacillaceae</taxon>
        <taxon>Ligilactobacillus</taxon>
    </lineage>
</organism>
<dbReference type="InterPro" id="IPR010982">
    <property type="entry name" value="Lambda_DNA-bd_dom_sf"/>
</dbReference>
<evidence type="ECO:0000313" key="4">
    <source>
        <dbReference type="Proteomes" id="UP000027129"/>
    </source>
</evidence>
<sequence>MPLYNFKILITIKRDKEVSKIVNIGNNVRYFRKKYHFTQEQLAEKSGLSVNFISRLERTSDQNVSIKTLIKIAEAFDISLSDLVAVANTTSELESKRNIVELTNKLGKLDDEKADKFSQAFIQLLELSAND</sequence>
<dbReference type="InterPro" id="IPR001387">
    <property type="entry name" value="Cro/C1-type_HTH"/>
</dbReference>
<dbReference type="CDD" id="cd00093">
    <property type="entry name" value="HTH_XRE"/>
    <property type="match status" value="1"/>
</dbReference>
<dbReference type="Pfam" id="PF01381">
    <property type="entry name" value="HTH_3"/>
    <property type="match status" value="1"/>
</dbReference>
<dbReference type="RefSeq" id="WP_052006380.1">
    <property type="nucleotide sequence ID" value="NZ_CP195054.1"/>
</dbReference>
<keyword evidence="4" id="KW-1185">Reference proteome</keyword>
<dbReference type="Proteomes" id="UP000027129">
    <property type="component" value="Unassembled WGS sequence"/>
</dbReference>